<dbReference type="OrthoDB" id="10071171at2759"/>
<comment type="caution">
    <text evidence="1">The sequence shown here is derived from an EMBL/GenBank/DDBJ whole genome shotgun (WGS) entry which is preliminary data.</text>
</comment>
<protein>
    <submittedName>
        <fullName evidence="1">Uncharacterized protein</fullName>
    </submittedName>
</protein>
<name>T0KEI6_COLGC</name>
<dbReference type="STRING" id="1237896.T0KEI6"/>
<dbReference type="EMBL" id="AMYD01001839">
    <property type="protein sequence ID" value="EQB51383.1"/>
    <property type="molecule type" value="Genomic_DNA"/>
</dbReference>
<dbReference type="HOGENOM" id="CLU_025796_1_0_1"/>
<dbReference type="AlphaFoldDB" id="T0KEI6"/>
<gene>
    <name evidence="1" type="ORF">CGLO_09086</name>
</gene>
<sequence>MLNSRTYSRVTWKGHAERWDGSSMVTIARRRKTHGNQDDVAEPSQHETWPIFFSKKYVTDIDRWGILALIMTSPDSQARLLAGFLQRHLCARPSIGISIAADGPSIFALDFHLPFRVWRTTDELLCDPRVKASTGVPLRNSRNMNFIANYANNSLSSKVCGIYSGHVGCLITGYDQWRWTAIMFIDTWFNTGEGALDKVERYQFDLDDGMLLDPLGGGQDDAERPIWEPRAYFLRVMLLRLGHLADEWELIRSNLEQGVVTMAQRKQELFVRLRPFSTGSDSDEYGQEFEGFEAHVRDLKETLQELLHDLCETLKIGDGFLSTEVNYFRNDEGSPGDASECYPSLSGIRRNFNELSQLLAVFVSLKERCDDMTQSCEEARRKVRFPGS</sequence>
<evidence type="ECO:0000313" key="1">
    <source>
        <dbReference type="EMBL" id="EQB51383.1"/>
    </source>
</evidence>
<evidence type="ECO:0000313" key="2">
    <source>
        <dbReference type="Proteomes" id="UP000015530"/>
    </source>
</evidence>
<reference evidence="2" key="1">
    <citation type="journal article" date="2013" name="Mol. Plant Microbe Interact.">
        <title>Global aspects of pacC regulation of pathogenicity genes in Colletotrichum gloeosporioides as revealed by transcriptome analysis.</title>
        <authorList>
            <person name="Alkan N."/>
            <person name="Meng X."/>
            <person name="Friedlander G."/>
            <person name="Reuveni E."/>
            <person name="Sukno S."/>
            <person name="Sherman A."/>
            <person name="Thon M."/>
            <person name="Fluhr R."/>
            <person name="Prusky D."/>
        </authorList>
    </citation>
    <scope>NUCLEOTIDE SEQUENCE [LARGE SCALE GENOMIC DNA]</scope>
    <source>
        <strain evidence="2">Cg-14</strain>
    </source>
</reference>
<accession>T0KEI6</accession>
<organism evidence="1 2">
    <name type="scientific">Colletotrichum gloeosporioides (strain Cg-14)</name>
    <name type="common">Anthracnose fungus</name>
    <name type="synonym">Glomerella cingulata</name>
    <dbReference type="NCBI Taxonomy" id="1237896"/>
    <lineage>
        <taxon>Eukaryota</taxon>
        <taxon>Fungi</taxon>
        <taxon>Dikarya</taxon>
        <taxon>Ascomycota</taxon>
        <taxon>Pezizomycotina</taxon>
        <taxon>Sordariomycetes</taxon>
        <taxon>Hypocreomycetidae</taxon>
        <taxon>Glomerellales</taxon>
        <taxon>Glomerellaceae</taxon>
        <taxon>Colletotrichum</taxon>
        <taxon>Colletotrichum gloeosporioides species complex</taxon>
    </lineage>
</organism>
<dbReference type="Proteomes" id="UP000015530">
    <property type="component" value="Unassembled WGS sequence"/>
</dbReference>
<proteinExistence type="predicted"/>